<evidence type="ECO:0000313" key="2">
    <source>
        <dbReference type="Proteomes" id="UP000267469"/>
    </source>
</evidence>
<dbReference type="Proteomes" id="UP000267469">
    <property type="component" value="Unassembled WGS sequence"/>
</dbReference>
<accession>A0A3N0EKN2</accession>
<dbReference type="EMBL" id="RJTM01000059">
    <property type="protein sequence ID" value="RNL88445.1"/>
    <property type="molecule type" value="Genomic_DNA"/>
</dbReference>
<name>A0A3N0EKN2_SINP1</name>
<evidence type="ECO:0000313" key="1">
    <source>
        <dbReference type="EMBL" id="RNL88445.1"/>
    </source>
</evidence>
<keyword evidence="2" id="KW-1185">Reference proteome</keyword>
<sequence length="149" mass="16982">MLNNISLSVPEFIDKNTFFPAKNTGNNRIISLDLNMACALWEAGKACKNIHWKRLACIILKYNAYNKDKNHNFFYKTGIAKDNWLIAYLYQSFYNETGFKLFEKNSSFWRETKVLPSISSKYGTLGLQNGLSGIGLALMPVEKKLIGIV</sequence>
<reference evidence="1 2" key="1">
    <citation type="submission" date="2018-10" db="EMBL/GenBank/DDBJ databases">
        <title>Sinomicrobium pectinilyticum sp. nov., a pectinase-producing bacterium isolated from alkaline and saline soil, and emended description of the genus Sinomicrobium.</title>
        <authorList>
            <person name="Cheng B."/>
            <person name="Li C."/>
            <person name="Lai Q."/>
            <person name="Du M."/>
            <person name="Shao Z."/>
            <person name="Xu P."/>
            <person name="Yang C."/>
        </authorList>
    </citation>
    <scope>NUCLEOTIDE SEQUENCE [LARGE SCALE GENOMIC DNA]</scope>
    <source>
        <strain evidence="1 2">5DNS001</strain>
    </source>
</reference>
<dbReference type="AlphaFoldDB" id="A0A3N0EKN2"/>
<protein>
    <submittedName>
        <fullName evidence="1">Uncharacterized protein</fullName>
    </submittedName>
</protein>
<gene>
    <name evidence="1" type="ORF">ED312_08295</name>
</gene>
<comment type="caution">
    <text evidence="1">The sequence shown here is derived from an EMBL/GenBank/DDBJ whole genome shotgun (WGS) entry which is preliminary data.</text>
</comment>
<organism evidence="1 2">
    <name type="scientific">Sinomicrobium pectinilyticum</name>
    <dbReference type="NCBI Taxonomy" id="1084421"/>
    <lineage>
        <taxon>Bacteria</taxon>
        <taxon>Pseudomonadati</taxon>
        <taxon>Bacteroidota</taxon>
        <taxon>Flavobacteriia</taxon>
        <taxon>Flavobacteriales</taxon>
        <taxon>Flavobacteriaceae</taxon>
        <taxon>Sinomicrobium</taxon>
    </lineage>
</organism>
<proteinExistence type="predicted"/>